<dbReference type="RefSeq" id="WP_189499604.1">
    <property type="nucleotide sequence ID" value="NZ_BMZH01000021.1"/>
</dbReference>
<dbReference type="PANTHER" id="PTHR43653:SF1">
    <property type="entry name" value="CYTOCHROME C-TYPE BIOGENESIS PROTEIN CCMF"/>
    <property type="match status" value="1"/>
</dbReference>
<dbReference type="GO" id="GO:0017004">
    <property type="term" value="P:cytochrome complex assembly"/>
    <property type="evidence" value="ECO:0007669"/>
    <property type="project" value="UniProtKB-KW"/>
</dbReference>
<keyword evidence="8 10" id="KW-0472">Membrane</keyword>
<dbReference type="InterPro" id="IPR003568">
    <property type="entry name" value="Cyt_c_biogenesis_CcmF"/>
</dbReference>
<feature type="transmembrane region" description="Helical" evidence="10">
    <location>
        <begin position="38"/>
        <end position="62"/>
    </location>
</feature>
<dbReference type="GO" id="GO:0015232">
    <property type="term" value="F:heme transmembrane transporter activity"/>
    <property type="evidence" value="ECO:0007669"/>
    <property type="project" value="InterPro"/>
</dbReference>
<evidence type="ECO:0000256" key="8">
    <source>
        <dbReference type="ARBA" id="ARBA00023136"/>
    </source>
</evidence>
<evidence type="ECO:0000256" key="3">
    <source>
        <dbReference type="ARBA" id="ARBA00022475"/>
    </source>
</evidence>
<evidence type="ECO:0000259" key="12">
    <source>
        <dbReference type="Pfam" id="PF16327"/>
    </source>
</evidence>
<gene>
    <name evidence="13" type="primary">ccmF</name>
    <name evidence="13" type="ORF">GCM10009069_28930</name>
</gene>
<dbReference type="NCBIfam" id="NF007691">
    <property type="entry name" value="PRK10369.1"/>
    <property type="match status" value="1"/>
</dbReference>
<keyword evidence="4" id="KW-0997">Cell inner membrane</keyword>
<feature type="transmembrane region" description="Helical" evidence="10">
    <location>
        <begin position="615"/>
        <end position="633"/>
    </location>
</feature>
<dbReference type="AlphaFoldDB" id="A0A8J3G3T3"/>
<feature type="transmembrane region" description="Helical" evidence="10">
    <location>
        <begin position="126"/>
        <end position="144"/>
    </location>
</feature>
<comment type="subcellular location">
    <subcellularLocation>
        <location evidence="1">Cell inner membrane</location>
        <topology evidence="1">Multi-pass membrane protein</topology>
    </subcellularLocation>
</comment>
<comment type="function">
    <text evidence="9">Required for the biogenesis of c-type cytochromes. Possible subunit of a heme lyase.</text>
</comment>
<dbReference type="NCBIfam" id="TIGR00353">
    <property type="entry name" value="nrfE"/>
    <property type="match status" value="1"/>
</dbReference>
<dbReference type="Pfam" id="PF01578">
    <property type="entry name" value="Cytochrom_C_asm"/>
    <property type="match status" value="1"/>
</dbReference>
<feature type="transmembrane region" description="Helical" evidence="10">
    <location>
        <begin position="175"/>
        <end position="195"/>
    </location>
</feature>
<dbReference type="GO" id="GO:0020037">
    <property type="term" value="F:heme binding"/>
    <property type="evidence" value="ECO:0007669"/>
    <property type="project" value="InterPro"/>
</dbReference>
<feature type="transmembrane region" description="Helical" evidence="10">
    <location>
        <begin position="249"/>
        <end position="265"/>
    </location>
</feature>
<evidence type="ECO:0000259" key="11">
    <source>
        <dbReference type="Pfam" id="PF01578"/>
    </source>
</evidence>
<feature type="domain" description="Cytochrome c assembly protein" evidence="11">
    <location>
        <begin position="89"/>
        <end position="295"/>
    </location>
</feature>
<evidence type="ECO:0000256" key="4">
    <source>
        <dbReference type="ARBA" id="ARBA00022519"/>
    </source>
</evidence>
<feature type="transmembrane region" description="Helical" evidence="10">
    <location>
        <begin position="312"/>
        <end position="331"/>
    </location>
</feature>
<evidence type="ECO:0000256" key="2">
    <source>
        <dbReference type="ARBA" id="ARBA00009186"/>
    </source>
</evidence>
<dbReference type="Proteomes" id="UP000634004">
    <property type="component" value="Unassembled WGS sequence"/>
</dbReference>
<reference evidence="13" key="1">
    <citation type="journal article" date="2014" name="Int. J. Syst. Evol. Microbiol.">
        <title>Complete genome sequence of Corynebacterium casei LMG S-19264T (=DSM 44701T), isolated from a smear-ripened cheese.</title>
        <authorList>
            <consortium name="US DOE Joint Genome Institute (JGI-PGF)"/>
            <person name="Walter F."/>
            <person name="Albersmeier A."/>
            <person name="Kalinowski J."/>
            <person name="Ruckert C."/>
        </authorList>
    </citation>
    <scope>NUCLEOTIDE SEQUENCE</scope>
    <source>
        <strain evidence="13">KCTC 32513</strain>
    </source>
</reference>
<feature type="transmembrane region" description="Helical" evidence="10">
    <location>
        <begin position="207"/>
        <end position="229"/>
    </location>
</feature>
<feature type="transmembrane region" description="Helical" evidence="10">
    <location>
        <begin position="488"/>
        <end position="508"/>
    </location>
</feature>
<name>A0A8J3G3T3_9PROT</name>
<keyword evidence="5 10" id="KW-0812">Transmembrane</keyword>
<feature type="transmembrane region" description="Helical" evidence="10">
    <location>
        <begin position="424"/>
        <end position="442"/>
    </location>
</feature>
<dbReference type="PANTHER" id="PTHR43653">
    <property type="entry name" value="CYTOCHROME C ASSEMBLY PROTEIN-RELATED"/>
    <property type="match status" value="1"/>
</dbReference>
<feature type="domain" description="Cytochrome c-type biogenesis protein CcmF C-terminal" evidence="12">
    <location>
        <begin position="315"/>
        <end position="635"/>
    </location>
</feature>
<feature type="transmembrane region" description="Helical" evidence="10">
    <location>
        <begin position="96"/>
        <end position="114"/>
    </location>
</feature>
<evidence type="ECO:0000256" key="7">
    <source>
        <dbReference type="ARBA" id="ARBA00022989"/>
    </source>
</evidence>
<sequence length="660" mass="71571">MLPETGQIALALALAVALFQGILPLVGSQLNRTRWMLFADRAAILQAVLLIYAFAALTIVFIQSDFSVKLAAMHSHTAKPLVYKITGVWANHEGSILLWVLILALYGAAISMFGRSLPLSLRARALAVQGMLGSGFLAFVIFTSNPFERLFPVPADGLGLNPLLQDPGLAIHPPLLYIGYVGFSVAFSFAVAALLEGRVDAVWARWLRPWVIFAWSFLTLGITIGSIWAYYELGWGGWWMWDPVENVSFLPWLAGTALLHSILTLQQRHSFAHWTVLLAISTFSLAMIGTFVVRSGVLVSVHAFAVDPARGVVILALLLFFTGAALSLYAFRSGTIIRRTQLNIVSRESGLVINNLFLIAATVTVFLGTFYPLLIDAITGEKISVGAPYFDLVFAPMMVALIAVMAIAPMLKWREDSLSRYRKIIFRAGLFVLAAIFLSLLIGRSVLGAIAIGFAAWLIAGTMITLFRRTGGKFSRLRRQPAGTWGFVISHISVAIFTIGVTAMSIGAKEDVGRLLPGENLTVAGYTFTLGELGQGTRDNYEFMGANIAVTKNSRAVTTLWAEQRFYPVRGMVTSEAGFRPSFGATLFAAIGDGGTGADVSKGIIVRAYYQPGVVWIWIAALMMAFAGFISMADQRLRLPNGNERSAPIGLGSGTLVAVE</sequence>
<feature type="transmembrane region" description="Helical" evidence="10">
    <location>
        <begin position="393"/>
        <end position="412"/>
    </location>
</feature>
<dbReference type="InterPro" id="IPR003567">
    <property type="entry name" value="Cyt_c_biogenesis"/>
</dbReference>
<keyword evidence="6" id="KW-0201">Cytochrome c-type biogenesis</keyword>
<feature type="transmembrane region" description="Helical" evidence="10">
    <location>
        <begin position="448"/>
        <end position="467"/>
    </location>
</feature>
<dbReference type="PRINTS" id="PR01410">
    <property type="entry name" value="CCBIOGENESIS"/>
</dbReference>
<feature type="transmembrane region" description="Helical" evidence="10">
    <location>
        <begin position="352"/>
        <end position="373"/>
    </location>
</feature>
<evidence type="ECO:0000313" key="13">
    <source>
        <dbReference type="EMBL" id="GHB04558.1"/>
    </source>
</evidence>
<evidence type="ECO:0000256" key="9">
    <source>
        <dbReference type="ARBA" id="ARBA00037230"/>
    </source>
</evidence>
<evidence type="ECO:0000313" key="14">
    <source>
        <dbReference type="Proteomes" id="UP000634004"/>
    </source>
</evidence>
<reference evidence="13" key="2">
    <citation type="submission" date="2020-09" db="EMBL/GenBank/DDBJ databases">
        <authorList>
            <person name="Sun Q."/>
            <person name="Kim S."/>
        </authorList>
    </citation>
    <scope>NUCLEOTIDE SEQUENCE</scope>
    <source>
        <strain evidence="13">KCTC 32513</strain>
    </source>
</reference>
<organism evidence="13 14">
    <name type="scientific">Algimonas arctica</name>
    <dbReference type="NCBI Taxonomy" id="1479486"/>
    <lineage>
        <taxon>Bacteria</taxon>
        <taxon>Pseudomonadati</taxon>
        <taxon>Pseudomonadota</taxon>
        <taxon>Alphaproteobacteria</taxon>
        <taxon>Maricaulales</taxon>
        <taxon>Robiginitomaculaceae</taxon>
        <taxon>Algimonas</taxon>
    </lineage>
</organism>
<keyword evidence="7 10" id="KW-1133">Transmembrane helix</keyword>
<proteinExistence type="inferred from homology"/>
<dbReference type="EMBL" id="BMZH01000021">
    <property type="protein sequence ID" value="GHB04558.1"/>
    <property type="molecule type" value="Genomic_DNA"/>
</dbReference>
<evidence type="ECO:0000256" key="6">
    <source>
        <dbReference type="ARBA" id="ARBA00022748"/>
    </source>
</evidence>
<comment type="caution">
    <text evidence="13">The sequence shown here is derived from an EMBL/GenBank/DDBJ whole genome shotgun (WGS) entry which is preliminary data.</text>
</comment>
<evidence type="ECO:0000256" key="10">
    <source>
        <dbReference type="SAM" id="Phobius"/>
    </source>
</evidence>
<keyword evidence="14" id="KW-1185">Reference proteome</keyword>
<dbReference type="Pfam" id="PF16327">
    <property type="entry name" value="CcmF_C"/>
    <property type="match status" value="1"/>
</dbReference>
<evidence type="ECO:0000256" key="1">
    <source>
        <dbReference type="ARBA" id="ARBA00004429"/>
    </source>
</evidence>
<dbReference type="InterPro" id="IPR032523">
    <property type="entry name" value="CcmF_C"/>
</dbReference>
<dbReference type="PRINTS" id="PR01411">
    <property type="entry name" value="CCMFBIOGNSIS"/>
</dbReference>
<feature type="transmembrane region" description="Helical" evidence="10">
    <location>
        <begin position="272"/>
        <end position="292"/>
    </location>
</feature>
<protein>
    <submittedName>
        <fullName evidence="13">C-type cytochrome biogenesis protein CcmF</fullName>
    </submittedName>
</protein>
<dbReference type="GO" id="GO:0005886">
    <property type="term" value="C:plasma membrane"/>
    <property type="evidence" value="ECO:0007669"/>
    <property type="project" value="UniProtKB-SubCell"/>
</dbReference>
<evidence type="ECO:0000256" key="5">
    <source>
        <dbReference type="ARBA" id="ARBA00022692"/>
    </source>
</evidence>
<feature type="transmembrane region" description="Helical" evidence="10">
    <location>
        <begin position="6"/>
        <end position="26"/>
    </location>
</feature>
<keyword evidence="3" id="KW-1003">Cell membrane</keyword>
<accession>A0A8J3G3T3</accession>
<comment type="similarity">
    <text evidence="2">Belongs to the CcmF/CycK/Ccl1/NrfE/CcsA family.</text>
</comment>
<dbReference type="InterPro" id="IPR002541">
    <property type="entry name" value="Cyt_c_assembly"/>
</dbReference>